<evidence type="ECO:0008006" key="3">
    <source>
        <dbReference type="Google" id="ProtNLM"/>
    </source>
</evidence>
<proteinExistence type="predicted"/>
<keyword evidence="2" id="KW-1185">Reference proteome</keyword>
<protein>
    <recommendedName>
        <fullName evidence="3">Polyketide cyclase</fullName>
    </recommendedName>
</protein>
<accession>A0ABN2J576</accession>
<dbReference type="InterPro" id="IPR023393">
    <property type="entry name" value="START-like_dom_sf"/>
</dbReference>
<gene>
    <name evidence="1" type="ORF">GCM10009765_77430</name>
</gene>
<evidence type="ECO:0000313" key="2">
    <source>
        <dbReference type="Proteomes" id="UP001500618"/>
    </source>
</evidence>
<comment type="caution">
    <text evidence="1">The sequence shown here is derived from an EMBL/GenBank/DDBJ whole genome shotgun (WGS) entry which is preliminary data.</text>
</comment>
<dbReference type="Proteomes" id="UP001500618">
    <property type="component" value="Unassembled WGS sequence"/>
</dbReference>
<evidence type="ECO:0000313" key="1">
    <source>
        <dbReference type="EMBL" id="GAA1717416.1"/>
    </source>
</evidence>
<sequence length="185" mass="20512">MIRGWARNWGATSAEVTRTYPADNYLAGPVERLTRAVTVRAPAPVAYRWLCQTAVAPYSYDWIDHWGRRSPRILTPGAEKLAAGQQLMVFTLVDIEPGHQFSGRSFPAAERLFGPLAGTYAIEPLDDQNCRLICRLVLGSGRFGATLLAWGDFVMMRRQLLNLKGLAERDARTLAGFGAMTELTP</sequence>
<name>A0ABN2J576_9ACTN</name>
<dbReference type="RefSeq" id="WP_344315000.1">
    <property type="nucleotide sequence ID" value="NZ_BAAANY010000042.1"/>
</dbReference>
<reference evidence="1 2" key="1">
    <citation type="journal article" date="2019" name="Int. J. Syst. Evol. Microbiol.">
        <title>The Global Catalogue of Microorganisms (GCM) 10K type strain sequencing project: providing services to taxonomists for standard genome sequencing and annotation.</title>
        <authorList>
            <consortium name="The Broad Institute Genomics Platform"/>
            <consortium name="The Broad Institute Genome Sequencing Center for Infectious Disease"/>
            <person name="Wu L."/>
            <person name="Ma J."/>
        </authorList>
    </citation>
    <scope>NUCLEOTIDE SEQUENCE [LARGE SCALE GENOMIC DNA]</scope>
    <source>
        <strain evidence="1 2">JCM 14718</strain>
    </source>
</reference>
<dbReference type="SUPFAM" id="SSF55961">
    <property type="entry name" value="Bet v1-like"/>
    <property type="match status" value="1"/>
</dbReference>
<dbReference type="Gene3D" id="3.30.530.20">
    <property type="match status" value="1"/>
</dbReference>
<organism evidence="1 2">
    <name type="scientific">Fodinicola feengrottensis</name>
    <dbReference type="NCBI Taxonomy" id="435914"/>
    <lineage>
        <taxon>Bacteria</taxon>
        <taxon>Bacillati</taxon>
        <taxon>Actinomycetota</taxon>
        <taxon>Actinomycetes</taxon>
        <taxon>Mycobacteriales</taxon>
        <taxon>Fodinicola</taxon>
    </lineage>
</organism>
<dbReference type="EMBL" id="BAAANY010000042">
    <property type="protein sequence ID" value="GAA1717416.1"/>
    <property type="molecule type" value="Genomic_DNA"/>
</dbReference>